<comment type="caution">
    <text evidence="3">The sequence shown here is derived from an EMBL/GenBank/DDBJ whole genome shotgun (WGS) entry which is preliminary data.</text>
</comment>
<sequence length="115" mass="12534">MLFGSPRVVPITALHNCEQPLEAPTRYDVLIDHKDLAKRGELDSLSYSELGSGPQNDPTWTIECKIGSPIHGHNIVNGTVRGTGVAKKKKAAEQAAAKQALELLYLYSMVVYDVS</sequence>
<evidence type="ECO:0000313" key="4">
    <source>
        <dbReference type="Proteomes" id="UP000541558"/>
    </source>
</evidence>
<dbReference type="PROSITE" id="PS50137">
    <property type="entry name" value="DS_RBD"/>
    <property type="match status" value="1"/>
</dbReference>
<dbReference type="InterPro" id="IPR014720">
    <property type="entry name" value="dsRBD_dom"/>
</dbReference>
<evidence type="ECO:0000313" key="3">
    <source>
        <dbReference type="EMBL" id="KAF5338270.1"/>
    </source>
</evidence>
<feature type="domain" description="DRBM" evidence="2">
    <location>
        <begin position="9"/>
        <end position="106"/>
    </location>
</feature>
<dbReference type="GO" id="GO:0003723">
    <property type="term" value="F:RNA binding"/>
    <property type="evidence" value="ECO:0007669"/>
    <property type="project" value="UniProtKB-UniRule"/>
</dbReference>
<dbReference type="SUPFAM" id="SSF54768">
    <property type="entry name" value="dsRNA-binding domain-like"/>
    <property type="match status" value="1"/>
</dbReference>
<reference evidence="3 4" key="1">
    <citation type="journal article" date="2020" name="ISME J.">
        <title>Uncovering the hidden diversity of litter-decomposition mechanisms in mushroom-forming fungi.</title>
        <authorList>
            <person name="Floudas D."/>
            <person name="Bentzer J."/>
            <person name="Ahren D."/>
            <person name="Johansson T."/>
            <person name="Persson P."/>
            <person name="Tunlid A."/>
        </authorList>
    </citation>
    <scope>NUCLEOTIDE SEQUENCE [LARGE SCALE GENOMIC DNA]</scope>
    <source>
        <strain evidence="3 4">CBS 175.51</strain>
    </source>
</reference>
<keyword evidence="1" id="KW-0694">RNA-binding</keyword>
<dbReference type="Gene3D" id="3.30.160.20">
    <property type="match status" value="1"/>
</dbReference>
<organism evidence="3 4">
    <name type="scientific">Ephemerocybe angulata</name>
    <dbReference type="NCBI Taxonomy" id="980116"/>
    <lineage>
        <taxon>Eukaryota</taxon>
        <taxon>Fungi</taxon>
        <taxon>Dikarya</taxon>
        <taxon>Basidiomycota</taxon>
        <taxon>Agaricomycotina</taxon>
        <taxon>Agaricomycetes</taxon>
        <taxon>Agaricomycetidae</taxon>
        <taxon>Agaricales</taxon>
        <taxon>Agaricineae</taxon>
        <taxon>Psathyrellaceae</taxon>
        <taxon>Ephemerocybe</taxon>
    </lineage>
</organism>
<evidence type="ECO:0000256" key="1">
    <source>
        <dbReference type="PROSITE-ProRule" id="PRU00266"/>
    </source>
</evidence>
<name>A0A8H5CAR1_9AGAR</name>
<gene>
    <name evidence="3" type="ORF">D9611_014617</name>
</gene>
<dbReference type="EMBL" id="JAACJK010000015">
    <property type="protein sequence ID" value="KAF5338270.1"/>
    <property type="molecule type" value="Genomic_DNA"/>
</dbReference>
<proteinExistence type="predicted"/>
<dbReference type="OrthoDB" id="3246846at2759"/>
<dbReference type="SMART" id="SM00358">
    <property type="entry name" value="DSRM"/>
    <property type="match status" value="1"/>
</dbReference>
<protein>
    <recommendedName>
        <fullName evidence="2">DRBM domain-containing protein</fullName>
    </recommendedName>
</protein>
<dbReference type="AlphaFoldDB" id="A0A8H5CAR1"/>
<dbReference type="Pfam" id="PF00035">
    <property type="entry name" value="dsrm"/>
    <property type="match status" value="1"/>
</dbReference>
<dbReference type="Proteomes" id="UP000541558">
    <property type="component" value="Unassembled WGS sequence"/>
</dbReference>
<keyword evidence="4" id="KW-1185">Reference proteome</keyword>
<accession>A0A8H5CAR1</accession>
<evidence type="ECO:0000259" key="2">
    <source>
        <dbReference type="PROSITE" id="PS50137"/>
    </source>
</evidence>